<dbReference type="GO" id="GO:0030036">
    <property type="term" value="P:actin cytoskeleton organization"/>
    <property type="evidence" value="ECO:0007669"/>
    <property type="project" value="TreeGrafter"/>
</dbReference>
<name>A0A7J8GW03_ROUAE</name>
<accession>A0A7J8GW03</accession>
<protein>
    <submittedName>
        <fullName evidence="3">Angiomotin like 1</fullName>
    </submittedName>
</protein>
<dbReference type="GO" id="GO:0031410">
    <property type="term" value="C:cytoplasmic vesicle"/>
    <property type="evidence" value="ECO:0007669"/>
    <property type="project" value="TreeGrafter"/>
</dbReference>
<sequence>MMSPVSKTQEHGLFYSDQHPGMLHEMVKPYPAPQPARTEVAVLRYQPPPEYGVTSRPCQLPFPSTVQQHSPMSSQNSSASGPLHATSLPLALPVTLAAPQPPPAASASQQLGPDAFAIVERAQHMVEILTEENQALHQELQGYYDNADKLHKFEKELQRISEAYESLVKSTTKRESLDKAMRNKLEGEIRRLHDFNRDLRDRLETANRQLSSREYDGHEDRAAEGLYASQNMLEVTVTVVYKGFCSNQPDAHTDQSTDHDRHHGPAPGQRGRNCPRSLPRWHHLNQENFLALN</sequence>
<dbReference type="PANTHER" id="PTHR14826:SF12">
    <property type="entry name" value="ANGIOMOTIN-LIKE PROTEIN 1"/>
    <property type="match status" value="1"/>
</dbReference>
<dbReference type="GO" id="GO:0003365">
    <property type="term" value="P:establishment of cell polarity involved in ameboidal cell migration"/>
    <property type="evidence" value="ECO:0007669"/>
    <property type="project" value="TreeGrafter"/>
</dbReference>
<feature type="region of interest" description="Disordered" evidence="2">
    <location>
        <begin position="61"/>
        <end position="83"/>
    </location>
</feature>
<comment type="caution">
    <text evidence="3">The sequence shown here is derived from an EMBL/GenBank/DDBJ whole genome shotgun (WGS) entry which is preliminary data.</text>
</comment>
<evidence type="ECO:0000256" key="2">
    <source>
        <dbReference type="SAM" id="MobiDB-lite"/>
    </source>
</evidence>
<dbReference type="GO" id="GO:0005886">
    <property type="term" value="C:plasma membrane"/>
    <property type="evidence" value="ECO:0007669"/>
    <property type="project" value="TreeGrafter"/>
</dbReference>
<evidence type="ECO:0000313" key="3">
    <source>
        <dbReference type="EMBL" id="KAF6463769.1"/>
    </source>
</evidence>
<keyword evidence="4" id="KW-1185">Reference proteome</keyword>
<dbReference type="PANTHER" id="PTHR14826">
    <property type="entry name" value="ANGIOMOTIN"/>
    <property type="match status" value="1"/>
</dbReference>
<feature type="compositionally biased region" description="Basic and acidic residues" evidence="2">
    <location>
        <begin position="251"/>
        <end position="263"/>
    </location>
</feature>
<keyword evidence="1" id="KW-0175">Coiled coil</keyword>
<dbReference type="Proteomes" id="UP000593571">
    <property type="component" value="Unassembled WGS sequence"/>
</dbReference>
<dbReference type="GO" id="GO:0030334">
    <property type="term" value="P:regulation of cell migration"/>
    <property type="evidence" value="ECO:0007669"/>
    <property type="project" value="TreeGrafter"/>
</dbReference>
<dbReference type="InterPro" id="IPR051747">
    <property type="entry name" value="Angiomotin-like"/>
</dbReference>
<evidence type="ECO:0000256" key="1">
    <source>
        <dbReference type="SAM" id="Coils"/>
    </source>
</evidence>
<dbReference type="InterPro" id="IPR009114">
    <property type="entry name" value="Angiomotin"/>
</dbReference>
<dbReference type="PRINTS" id="PR01807">
    <property type="entry name" value="ANGIOMOTIN"/>
</dbReference>
<gene>
    <name evidence="3" type="ORF">HJG63_000634</name>
</gene>
<dbReference type="GO" id="GO:0035329">
    <property type="term" value="P:hippo signaling"/>
    <property type="evidence" value="ECO:0007669"/>
    <property type="project" value="TreeGrafter"/>
</dbReference>
<dbReference type="GO" id="GO:0001525">
    <property type="term" value="P:angiogenesis"/>
    <property type="evidence" value="ECO:0007669"/>
    <property type="project" value="TreeGrafter"/>
</dbReference>
<evidence type="ECO:0000313" key="4">
    <source>
        <dbReference type="Proteomes" id="UP000593571"/>
    </source>
</evidence>
<feature type="coiled-coil region" evidence="1">
    <location>
        <begin position="119"/>
        <end position="209"/>
    </location>
</feature>
<reference evidence="3 4" key="1">
    <citation type="journal article" date="2020" name="Nature">
        <title>Six reference-quality genomes reveal evolution of bat adaptations.</title>
        <authorList>
            <person name="Jebb D."/>
            <person name="Huang Z."/>
            <person name="Pippel M."/>
            <person name="Hughes G.M."/>
            <person name="Lavrichenko K."/>
            <person name="Devanna P."/>
            <person name="Winkler S."/>
            <person name="Jermiin L.S."/>
            <person name="Skirmuntt E.C."/>
            <person name="Katzourakis A."/>
            <person name="Burkitt-Gray L."/>
            <person name="Ray D.A."/>
            <person name="Sullivan K.A.M."/>
            <person name="Roscito J.G."/>
            <person name="Kirilenko B.M."/>
            <person name="Davalos L.M."/>
            <person name="Corthals A.P."/>
            <person name="Power M.L."/>
            <person name="Jones G."/>
            <person name="Ransome R.D."/>
            <person name="Dechmann D.K.N."/>
            <person name="Locatelli A.G."/>
            <person name="Puechmaille S.J."/>
            <person name="Fedrigo O."/>
            <person name="Jarvis E.D."/>
            <person name="Hiller M."/>
            <person name="Vernes S.C."/>
            <person name="Myers E.W."/>
            <person name="Teeling E.C."/>
        </authorList>
    </citation>
    <scope>NUCLEOTIDE SEQUENCE [LARGE SCALE GENOMIC DNA]</scope>
    <source>
        <strain evidence="3">MRouAeg1</strain>
        <tissue evidence="3">Muscle</tissue>
    </source>
</reference>
<organism evidence="3 4">
    <name type="scientific">Rousettus aegyptiacus</name>
    <name type="common">Egyptian fruit bat</name>
    <name type="synonym">Pteropus aegyptiacus</name>
    <dbReference type="NCBI Taxonomy" id="9407"/>
    <lineage>
        <taxon>Eukaryota</taxon>
        <taxon>Metazoa</taxon>
        <taxon>Chordata</taxon>
        <taxon>Craniata</taxon>
        <taxon>Vertebrata</taxon>
        <taxon>Euteleostomi</taxon>
        <taxon>Mammalia</taxon>
        <taxon>Eutheria</taxon>
        <taxon>Laurasiatheria</taxon>
        <taxon>Chiroptera</taxon>
        <taxon>Yinpterochiroptera</taxon>
        <taxon>Pteropodoidea</taxon>
        <taxon>Pteropodidae</taxon>
        <taxon>Rousettinae</taxon>
        <taxon>Rousettus</taxon>
    </lineage>
</organism>
<feature type="compositionally biased region" description="Polar residues" evidence="2">
    <location>
        <begin position="62"/>
        <end position="80"/>
    </location>
</feature>
<dbReference type="AlphaFoldDB" id="A0A7J8GW03"/>
<dbReference type="EMBL" id="JACASE010000005">
    <property type="protein sequence ID" value="KAF6463769.1"/>
    <property type="molecule type" value="Genomic_DNA"/>
</dbReference>
<dbReference type="GO" id="GO:0005923">
    <property type="term" value="C:bicellular tight junction"/>
    <property type="evidence" value="ECO:0007669"/>
    <property type="project" value="TreeGrafter"/>
</dbReference>
<feature type="region of interest" description="Disordered" evidence="2">
    <location>
        <begin position="250"/>
        <end position="279"/>
    </location>
</feature>
<proteinExistence type="predicted"/>